<evidence type="ECO:0000259" key="2">
    <source>
        <dbReference type="PROSITE" id="PS51729"/>
    </source>
</evidence>
<accession>A0AAE0BGU5</accession>
<evidence type="ECO:0000313" key="4">
    <source>
        <dbReference type="Proteomes" id="UP001190700"/>
    </source>
</evidence>
<dbReference type="Proteomes" id="UP001190700">
    <property type="component" value="Unassembled WGS sequence"/>
</dbReference>
<dbReference type="Gene3D" id="3.40.630.30">
    <property type="match status" value="1"/>
</dbReference>
<dbReference type="PANTHER" id="PTHR31435">
    <property type="entry name" value="PROTEIN NATD1"/>
    <property type="match status" value="1"/>
</dbReference>
<dbReference type="EMBL" id="LGRX02035060">
    <property type="protein sequence ID" value="KAK3236396.1"/>
    <property type="molecule type" value="Genomic_DNA"/>
</dbReference>
<evidence type="ECO:0000256" key="1">
    <source>
        <dbReference type="SAM" id="MobiDB-lite"/>
    </source>
</evidence>
<dbReference type="InterPro" id="IPR031165">
    <property type="entry name" value="GNAT_YJDJ"/>
</dbReference>
<dbReference type="PANTHER" id="PTHR31435:SF9">
    <property type="entry name" value="PROTEIN NATD1"/>
    <property type="match status" value="1"/>
</dbReference>
<protein>
    <recommendedName>
        <fullName evidence="2">N-acetyltransferase domain-containing protein</fullName>
    </recommendedName>
</protein>
<name>A0AAE0BGU5_9CHLO</name>
<dbReference type="AlphaFoldDB" id="A0AAE0BGU5"/>
<feature type="region of interest" description="Disordered" evidence="1">
    <location>
        <begin position="1"/>
        <end position="43"/>
    </location>
</feature>
<sequence>MKRKAPPETLEEGPPQTAVSNEADIKSSPNETDSEKRNVSNTLTKDENASSFIRSFTYGVRSLPQAEASGCGYEDVCSRYAQYKQGIVGGTVRGKHGEYLDFNVILINGGVPYDGEDKAYYVFLDEVMEIVETFVPEARRKRGLASKLSFEAMNLAVEHGWQVRPTCTYTKDTFLKREGADCWHLIEFACTEKGAEIKQRRVQLKNMALSELRKLCQRFGKSSGAKPALIERIVKYELTSWTAQDEKRRRFKAIGGSVGTSS</sequence>
<organism evidence="3 4">
    <name type="scientific">Cymbomonas tetramitiformis</name>
    <dbReference type="NCBI Taxonomy" id="36881"/>
    <lineage>
        <taxon>Eukaryota</taxon>
        <taxon>Viridiplantae</taxon>
        <taxon>Chlorophyta</taxon>
        <taxon>Pyramimonadophyceae</taxon>
        <taxon>Pyramimonadales</taxon>
        <taxon>Pyramimonadaceae</taxon>
        <taxon>Cymbomonas</taxon>
    </lineage>
</organism>
<comment type="caution">
    <text evidence="3">The sequence shown here is derived from an EMBL/GenBank/DDBJ whole genome shotgun (WGS) entry which is preliminary data.</text>
</comment>
<dbReference type="Pfam" id="PF14542">
    <property type="entry name" value="Acetyltransf_CG"/>
    <property type="match status" value="1"/>
</dbReference>
<feature type="domain" description="N-acetyltransferase" evidence="2">
    <location>
        <begin position="95"/>
        <end position="187"/>
    </location>
</feature>
<reference evidence="3 4" key="1">
    <citation type="journal article" date="2015" name="Genome Biol. Evol.">
        <title>Comparative Genomics of a Bacterivorous Green Alga Reveals Evolutionary Causalities and Consequences of Phago-Mixotrophic Mode of Nutrition.</title>
        <authorList>
            <person name="Burns J.A."/>
            <person name="Paasch A."/>
            <person name="Narechania A."/>
            <person name="Kim E."/>
        </authorList>
    </citation>
    <scope>NUCLEOTIDE SEQUENCE [LARGE SCALE GENOMIC DNA]</scope>
    <source>
        <strain evidence="3 4">PLY_AMNH</strain>
    </source>
</reference>
<dbReference type="SUPFAM" id="SSF55729">
    <property type="entry name" value="Acyl-CoA N-acyltransferases (Nat)"/>
    <property type="match status" value="1"/>
</dbReference>
<gene>
    <name evidence="3" type="ORF">CYMTET_53463</name>
</gene>
<dbReference type="InterPro" id="IPR016181">
    <property type="entry name" value="Acyl_CoA_acyltransferase"/>
</dbReference>
<proteinExistence type="predicted"/>
<dbReference type="PROSITE" id="PS51729">
    <property type="entry name" value="GNAT_YJDJ"/>
    <property type="match status" value="1"/>
</dbReference>
<feature type="compositionally biased region" description="Basic and acidic residues" evidence="1">
    <location>
        <begin position="33"/>
        <end position="43"/>
    </location>
</feature>
<keyword evidence="4" id="KW-1185">Reference proteome</keyword>
<evidence type="ECO:0000313" key="3">
    <source>
        <dbReference type="EMBL" id="KAK3236396.1"/>
    </source>
</evidence>
<dbReference type="InterPro" id="IPR045057">
    <property type="entry name" value="Gcn5-rel_NAT"/>
</dbReference>